<sequence>MNNNDLSVQNAHENTLSDTLNLGLRPISEKINLNSYRKVPTSDLVNLGVLSPELAKCIKPKEVMHLYRAVDNNGKDTILTVSSKALDGAKRAIVRNSNGITSQANFVNVDVPTVPPFDPVTLSIAVALHNISKQLDEIKDLQNEMLDFIKKDKTSKQKGDYNYIQGLMNEYVLNHDNKMFVQTASIKVEDIKQNAHHNIEFYEDIITALIKKGFNIINAEIYSTESKLSNNFKNYQLAIHLFCMSSFFTMILNKNTKEEYLNSIISTIKTYSSRYKELYAICYNHIEKSLSDSFQTKIVKGLKSGVNKINIPKLNTPKFDTELKYNLKLTQNKDDVCYPFLSTFETVREMQNKQVEAFIDDEYTYLKY</sequence>
<evidence type="ECO:0000256" key="1">
    <source>
        <dbReference type="SAM" id="Coils"/>
    </source>
</evidence>
<keyword evidence="1" id="KW-0175">Coiled coil</keyword>
<accession>A0A8S5QZ58</accession>
<organism evidence="2">
    <name type="scientific">Siphoviridae sp. ctoiA13</name>
    <dbReference type="NCBI Taxonomy" id="2826462"/>
    <lineage>
        <taxon>Viruses</taxon>
        <taxon>Duplodnaviria</taxon>
        <taxon>Heunggongvirae</taxon>
        <taxon>Uroviricota</taxon>
        <taxon>Caudoviricetes</taxon>
    </lineage>
</organism>
<proteinExistence type="predicted"/>
<evidence type="ECO:0000313" key="2">
    <source>
        <dbReference type="EMBL" id="DAE24013.1"/>
    </source>
</evidence>
<name>A0A8S5QZ58_9CAUD</name>
<protein>
    <submittedName>
        <fullName evidence="2">Uncharacterized protein</fullName>
    </submittedName>
</protein>
<reference evidence="2" key="1">
    <citation type="journal article" date="2021" name="Proc. Natl. Acad. Sci. U.S.A.">
        <title>A Catalog of Tens of Thousands of Viruses from Human Metagenomes Reveals Hidden Associations with Chronic Diseases.</title>
        <authorList>
            <person name="Tisza M.J."/>
            <person name="Buck C.B."/>
        </authorList>
    </citation>
    <scope>NUCLEOTIDE SEQUENCE</scope>
    <source>
        <strain evidence="2">CtoiA13</strain>
    </source>
</reference>
<feature type="coiled-coil region" evidence="1">
    <location>
        <begin position="124"/>
        <end position="151"/>
    </location>
</feature>
<dbReference type="EMBL" id="BK015765">
    <property type="protein sequence ID" value="DAE24013.1"/>
    <property type="molecule type" value="Genomic_DNA"/>
</dbReference>